<keyword evidence="11" id="KW-1185">Reference proteome</keyword>
<feature type="transmembrane region" description="Helical" evidence="8">
    <location>
        <begin position="70"/>
        <end position="87"/>
    </location>
</feature>
<feature type="domain" description="G-protein coupled receptors family 1 profile" evidence="9">
    <location>
        <begin position="8"/>
        <end position="185"/>
    </location>
</feature>
<organism evidence="10 11">
    <name type="scientific">Magallana gigas</name>
    <name type="common">Pacific oyster</name>
    <name type="synonym">Crassostrea gigas</name>
    <dbReference type="NCBI Taxonomy" id="29159"/>
    <lineage>
        <taxon>Eukaryota</taxon>
        <taxon>Metazoa</taxon>
        <taxon>Spiralia</taxon>
        <taxon>Lophotrochozoa</taxon>
        <taxon>Mollusca</taxon>
        <taxon>Bivalvia</taxon>
        <taxon>Autobranchia</taxon>
        <taxon>Pteriomorphia</taxon>
        <taxon>Ostreida</taxon>
        <taxon>Ostreoidea</taxon>
        <taxon>Ostreidae</taxon>
        <taxon>Magallana</taxon>
    </lineage>
</organism>
<dbReference type="InterPro" id="IPR017452">
    <property type="entry name" value="GPCR_Rhodpsn_7TM"/>
</dbReference>
<dbReference type="SUPFAM" id="SSF81321">
    <property type="entry name" value="Family A G protein-coupled receptor-like"/>
    <property type="match status" value="2"/>
</dbReference>
<feature type="transmembrane region" description="Helical" evidence="8">
    <location>
        <begin position="27"/>
        <end position="50"/>
    </location>
</feature>
<evidence type="ECO:0000256" key="4">
    <source>
        <dbReference type="ARBA" id="ARBA00023040"/>
    </source>
</evidence>
<feature type="transmembrane region" description="Helical" evidence="8">
    <location>
        <begin position="94"/>
        <end position="111"/>
    </location>
</feature>
<keyword evidence="5 8" id="KW-0472">Membrane</keyword>
<comment type="subcellular location">
    <subcellularLocation>
        <location evidence="1">Membrane</location>
        <topology evidence="1">Multi-pass membrane protein</topology>
    </subcellularLocation>
</comment>
<evidence type="ECO:0000259" key="9">
    <source>
        <dbReference type="PROSITE" id="PS50262"/>
    </source>
</evidence>
<dbReference type="EnsemblMetazoa" id="G11408.1">
    <property type="protein sequence ID" value="G11408.1:cds"/>
    <property type="gene ID" value="G11408"/>
</dbReference>
<keyword evidence="4" id="KW-0297">G-protein coupled receptor</keyword>
<evidence type="ECO:0000313" key="11">
    <source>
        <dbReference type="Proteomes" id="UP000005408"/>
    </source>
</evidence>
<accession>A0A8W8HXJ5</accession>
<dbReference type="InterPro" id="IPR000276">
    <property type="entry name" value="GPCR_Rhodpsn"/>
</dbReference>
<dbReference type="Proteomes" id="UP000005408">
    <property type="component" value="Unassembled WGS sequence"/>
</dbReference>
<feature type="transmembrane region" description="Helical" evidence="8">
    <location>
        <begin position="131"/>
        <end position="152"/>
    </location>
</feature>
<dbReference type="AlphaFoldDB" id="A0A8W8HXJ5"/>
<name>A0A8W8HXJ5_MAGGI</name>
<dbReference type="PROSITE" id="PS50262">
    <property type="entry name" value="G_PROTEIN_RECEP_F1_2"/>
    <property type="match status" value="1"/>
</dbReference>
<proteinExistence type="predicted"/>
<evidence type="ECO:0000256" key="2">
    <source>
        <dbReference type="ARBA" id="ARBA00022692"/>
    </source>
</evidence>
<dbReference type="GO" id="GO:0004930">
    <property type="term" value="F:G protein-coupled receptor activity"/>
    <property type="evidence" value="ECO:0007669"/>
    <property type="project" value="UniProtKB-KW"/>
</dbReference>
<dbReference type="Pfam" id="PF00001">
    <property type="entry name" value="7tm_1"/>
    <property type="match status" value="1"/>
</dbReference>
<evidence type="ECO:0000256" key="1">
    <source>
        <dbReference type="ARBA" id="ARBA00004141"/>
    </source>
</evidence>
<evidence type="ECO:0000256" key="3">
    <source>
        <dbReference type="ARBA" id="ARBA00022989"/>
    </source>
</evidence>
<reference evidence="10" key="1">
    <citation type="submission" date="2022-08" db="UniProtKB">
        <authorList>
            <consortium name="EnsemblMetazoa"/>
        </authorList>
    </citation>
    <scope>IDENTIFICATION</scope>
    <source>
        <strain evidence="10">05x7-T-G4-1.051#20</strain>
    </source>
</reference>
<keyword evidence="3 8" id="KW-1133">Transmembrane helix</keyword>
<dbReference type="Gene3D" id="1.20.1070.10">
    <property type="entry name" value="Rhodopsin 7-helix transmembrane proteins"/>
    <property type="match status" value="2"/>
</dbReference>
<dbReference type="PANTHER" id="PTHR24243">
    <property type="entry name" value="G-PROTEIN COUPLED RECEPTOR"/>
    <property type="match status" value="1"/>
</dbReference>
<keyword evidence="7" id="KW-0807">Transducer</keyword>
<evidence type="ECO:0000313" key="10">
    <source>
        <dbReference type="EnsemblMetazoa" id="G11408.1:cds"/>
    </source>
</evidence>
<evidence type="ECO:0000256" key="7">
    <source>
        <dbReference type="ARBA" id="ARBA00023224"/>
    </source>
</evidence>
<sequence length="185" mass="21314">MIVLGTIGNIFSIVVLLQKSMRRQTTVMYLVALSFNDMAVLYIGLLRYWILATFEIDVRHFSEFLCKVHIWLVYVTVDTSAWILVVVSFERLALVWYPHISNTPVSIYLAFYETFSADISSYTTARLVLAWAITNLVMFMNNTINFLLYCVGGENFRRECRRLLTRLKGQPGSEATVMQSTLVEN</sequence>
<dbReference type="GO" id="GO:0005886">
    <property type="term" value="C:plasma membrane"/>
    <property type="evidence" value="ECO:0007669"/>
    <property type="project" value="TreeGrafter"/>
</dbReference>
<evidence type="ECO:0000256" key="5">
    <source>
        <dbReference type="ARBA" id="ARBA00023136"/>
    </source>
</evidence>
<evidence type="ECO:0000256" key="8">
    <source>
        <dbReference type="SAM" id="Phobius"/>
    </source>
</evidence>
<protein>
    <recommendedName>
        <fullName evidence="9">G-protein coupled receptors family 1 profile domain-containing protein</fullName>
    </recommendedName>
</protein>
<evidence type="ECO:0000256" key="6">
    <source>
        <dbReference type="ARBA" id="ARBA00023170"/>
    </source>
</evidence>
<dbReference type="PANTHER" id="PTHR24243:SF230">
    <property type="entry name" value="G-PROTEIN COUPLED RECEPTORS FAMILY 1 PROFILE DOMAIN-CONTAINING PROTEIN"/>
    <property type="match status" value="1"/>
</dbReference>
<keyword evidence="2 8" id="KW-0812">Transmembrane</keyword>
<keyword evidence="6" id="KW-0675">Receptor</keyword>